<accession>A0AAV8ZBA6</accession>
<dbReference type="PRINTS" id="PR00024">
    <property type="entry name" value="HOMEOBOX"/>
</dbReference>
<feature type="compositionally biased region" description="Low complexity" evidence="7">
    <location>
        <begin position="136"/>
        <end position="165"/>
    </location>
</feature>
<dbReference type="SMART" id="SM00389">
    <property type="entry name" value="HOX"/>
    <property type="match status" value="1"/>
</dbReference>
<dbReference type="PROSITE" id="PS50071">
    <property type="entry name" value="HOMEOBOX_2"/>
    <property type="match status" value="1"/>
</dbReference>
<feature type="compositionally biased region" description="Polar residues" evidence="7">
    <location>
        <begin position="223"/>
        <end position="241"/>
    </location>
</feature>
<comment type="subcellular location">
    <subcellularLocation>
        <location evidence="1 5 6">Nucleus</location>
    </subcellularLocation>
</comment>
<dbReference type="AlphaFoldDB" id="A0AAV8ZBA6"/>
<feature type="region of interest" description="Disordered" evidence="7">
    <location>
        <begin position="67"/>
        <end position="100"/>
    </location>
</feature>
<dbReference type="InterPro" id="IPR017970">
    <property type="entry name" value="Homeobox_CS"/>
</dbReference>
<dbReference type="InterPro" id="IPR050848">
    <property type="entry name" value="Homeobox_TF"/>
</dbReference>
<feature type="region of interest" description="Disordered" evidence="7">
    <location>
        <begin position="124"/>
        <end position="266"/>
    </location>
</feature>
<dbReference type="GO" id="GO:0003677">
    <property type="term" value="F:DNA binding"/>
    <property type="evidence" value="ECO:0007669"/>
    <property type="project" value="UniProtKB-UniRule"/>
</dbReference>
<dbReference type="CDD" id="cd00086">
    <property type="entry name" value="homeodomain"/>
    <property type="match status" value="1"/>
</dbReference>
<dbReference type="PANTHER" id="PTHR24333:SF13">
    <property type="entry name" value="HOMEOBOX DOMAIN-CONTAINING PROTEIN"/>
    <property type="match status" value="1"/>
</dbReference>
<dbReference type="GO" id="GO:0048513">
    <property type="term" value="P:animal organ development"/>
    <property type="evidence" value="ECO:0007669"/>
    <property type="project" value="UniProtKB-ARBA"/>
</dbReference>
<keyword evidence="4 5" id="KW-0539">Nucleus</keyword>
<dbReference type="EMBL" id="JAPWTK010000005">
    <property type="protein sequence ID" value="KAJ8961565.1"/>
    <property type="molecule type" value="Genomic_DNA"/>
</dbReference>
<feature type="compositionally biased region" description="Polar residues" evidence="7">
    <location>
        <begin position="183"/>
        <end position="201"/>
    </location>
</feature>
<feature type="compositionally biased region" description="Basic and acidic residues" evidence="7">
    <location>
        <begin position="204"/>
        <end position="218"/>
    </location>
</feature>
<name>A0AAV8ZBA6_9CUCU</name>
<sequence>MRSFFTFIENGLPRRLRTAYTNTQLLELEKEFHFNKYLCRPRRIEIAASLDLTERQVKVWFQNRRMKHKRQTLGKQGEDGDDKDSVTSEGGKSAKLSDKFLDDEMSKKSCQGCEMPSAGLCGSHEEIPDITSTRGNNNNTPSATNNNTNFSNNSNGASSVASSSSFDKLINEEDSRSNEDSGSHTSPRVSKKNASTPSTATVKVESRRNSPNSCDRKIGLTKVSPSPSHSKESNISLNQHESMPVKMSPKSSIPGTPTMHPSPLGN</sequence>
<dbReference type="FunFam" id="1.10.10.60:FF:000176">
    <property type="entry name" value="pancreas/duodenum homeobox protein 1"/>
    <property type="match status" value="1"/>
</dbReference>
<dbReference type="SUPFAM" id="SSF46689">
    <property type="entry name" value="Homeodomain-like"/>
    <property type="match status" value="1"/>
</dbReference>
<dbReference type="Pfam" id="PF00046">
    <property type="entry name" value="Homeodomain"/>
    <property type="match status" value="1"/>
</dbReference>
<evidence type="ECO:0000256" key="7">
    <source>
        <dbReference type="SAM" id="MobiDB-lite"/>
    </source>
</evidence>
<dbReference type="Gene3D" id="1.10.10.60">
    <property type="entry name" value="Homeodomain-like"/>
    <property type="match status" value="1"/>
</dbReference>
<evidence type="ECO:0000256" key="3">
    <source>
        <dbReference type="ARBA" id="ARBA00023155"/>
    </source>
</evidence>
<evidence type="ECO:0000259" key="8">
    <source>
        <dbReference type="PROSITE" id="PS50071"/>
    </source>
</evidence>
<dbReference type="PROSITE" id="PS00027">
    <property type="entry name" value="HOMEOBOX_1"/>
    <property type="match status" value="1"/>
</dbReference>
<keyword evidence="10" id="KW-1185">Reference proteome</keyword>
<proteinExistence type="predicted"/>
<dbReference type="InterPro" id="IPR020479">
    <property type="entry name" value="HD_metazoa"/>
</dbReference>
<keyword evidence="2 5" id="KW-0238">DNA-binding</keyword>
<dbReference type="Proteomes" id="UP001162162">
    <property type="component" value="Unassembled WGS sequence"/>
</dbReference>
<evidence type="ECO:0000256" key="5">
    <source>
        <dbReference type="PROSITE-ProRule" id="PRU00108"/>
    </source>
</evidence>
<protein>
    <recommendedName>
        <fullName evidence="8">Homeobox domain-containing protein</fullName>
    </recommendedName>
</protein>
<comment type="caution">
    <text evidence="9">The sequence shown here is derived from an EMBL/GenBank/DDBJ whole genome shotgun (WGS) entry which is preliminary data.</text>
</comment>
<feature type="domain" description="Homeobox" evidence="8">
    <location>
        <begin position="11"/>
        <end position="71"/>
    </location>
</feature>
<evidence type="ECO:0000256" key="4">
    <source>
        <dbReference type="ARBA" id="ARBA00023242"/>
    </source>
</evidence>
<evidence type="ECO:0000313" key="10">
    <source>
        <dbReference type="Proteomes" id="UP001162162"/>
    </source>
</evidence>
<dbReference type="PANTHER" id="PTHR24333">
    <property type="entry name" value="HOMEO BOX HB9 LIKE A-RELATED"/>
    <property type="match status" value="1"/>
</dbReference>
<organism evidence="9 10">
    <name type="scientific">Aromia moschata</name>
    <dbReference type="NCBI Taxonomy" id="1265417"/>
    <lineage>
        <taxon>Eukaryota</taxon>
        <taxon>Metazoa</taxon>
        <taxon>Ecdysozoa</taxon>
        <taxon>Arthropoda</taxon>
        <taxon>Hexapoda</taxon>
        <taxon>Insecta</taxon>
        <taxon>Pterygota</taxon>
        <taxon>Neoptera</taxon>
        <taxon>Endopterygota</taxon>
        <taxon>Coleoptera</taxon>
        <taxon>Polyphaga</taxon>
        <taxon>Cucujiformia</taxon>
        <taxon>Chrysomeloidea</taxon>
        <taxon>Cerambycidae</taxon>
        <taxon>Cerambycinae</taxon>
        <taxon>Callichromatini</taxon>
        <taxon>Aromia</taxon>
    </lineage>
</organism>
<dbReference type="GO" id="GO:0000981">
    <property type="term" value="F:DNA-binding transcription factor activity, RNA polymerase II-specific"/>
    <property type="evidence" value="ECO:0007669"/>
    <property type="project" value="InterPro"/>
</dbReference>
<evidence type="ECO:0000256" key="2">
    <source>
        <dbReference type="ARBA" id="ARBA00023125"/>
    </source>
</evidence>
<evidence type="ECO:0000313" key="9">
    <source>
        <dbReference type="EMBL" id="KAJ8961565.1"/>
    </source>
</evidence>
<feature type="compositionally biased region" description="Basic and acidic residues" evidence="7">
    <location>
        <begin position="169"/>
        <end position="182"/>
    </location>
</feature>
<dbReference type="GO" id="GO:0005634">
    <property type="term" value="C:nucleus"/>
    <property type="evidence" value="ECO:0007669"/>
    <property type="project" value="UniProtKB-SubCell"/>
</dbReference>
<evidence type="ECO:0000256" key="1">
    <source>
        <dbReference type="ARBA" id="ARBA00004123"/>
    </source>
</evidence>
<feature type="DNA-binding region" description="Homeobox" evidence="5">
    <location>
        <begin position="13"/>
        <end position="72"/>
    </location>
</feature>
<dbReference type="InterPro" id="IPR001356">
    <property type="entry name" value="HD"/>
</dbReference>
<dbReference type="InterPro" id="IPR009057">
    <property type="entry name" value="Homeodomain-like_sf"/>
</dbReference>
<gene>
    <name evidence="9" type="ORF">NQ318_014817</name>
</gene>
<keyword evidence="3 5" id="KW-0371">Homeobox</keyword>
<reference evidence="9" key="1">
    <citation type="journal article" date="2023" name="Insect Mol. Biol.">
        <title>Genome sequencing provides insights into the evolution of gene families encoding plant cell wall-degrading enzymes in longhorned beetles.</title>
        <authorList>
            <person name="Shin N.R."/>
            <person name="Okamura Y."/>
            <person name="Kirsch R."/>
            <person name="Pauchet Y."/>
        </authorList>
    </citation>
    <scope>NUCLEOTIDE SEQUENCE</scope>
    <source>
        <strain evidence="9">AMC_N1</strain>
    </source>
</reference>
<evidence type="ECO:0000256" key="6">
    <source>
        <dbReference type="RuleBase" id="RU000682"/>
    </source>
</evidence>